<proteinExistence type="predicted"/>
<dbReference type="Proteomes" id="UP001530400">
    <property type="component" value="Unassembled WGS sequence"/>
</dbReference>
<evidence type="ECO:0000313" key="2">
    <source>
        <dbReference type="EMBL" id="KAL3771275.1"/>
    </source>
</evidence>
<sequence length="237" mass="26269">MRRSQTSALGSSISSNSVQQRRSIFAGNGDVHSSAAAASIGRSMLNRPRANANVDGVPTPQPFVASAAAPLRRSSESEQTLKSCLSSSSISSTMKRSKSSVNGFANEEFKMTRNVSFSHLQIREYEVTLGDNPSVSSGAPVSLGWNYDPNEKISKLPEVVECRRRSSNSFKLGDRERQRMLRLNPSVSEADLSRILNMIADVKFQRKQSLNEIHEEMERQEKIERSRAVLNELSFCV</sequence>
<keyword evidence="3" id="KW-1185">Reference proteome</keyword>
<evidence type="ECO:0000256" key="1">
    <source>
        <dbReference type="SAM" id="MobiDB-lite"/>
    </source>
</evidence>
<feature type="region of interest" description="Disordered" evidence="1">
    <location>
        <begin position="1"/>
        <end position="30"/>
    </location>
</feature>
<comment type="caution">
    <text evidence="2">The sequence shown here is derived from an EMBL/GenBank/DDBJ whole genome shotgun (WGS) entry which is preliminary data.</text>
</comment>
<protein>
    <submittedName>
        <fullName evidence="2">Uncharacterized protein</fullName>
    </submittedName>
</protein>
<dbReference type="EMBL" id="JALLPJ020001290">
    <property type="protein sequence ID" value="KAL3771275.1"/>
    <property type="molecule type" value="Genomic_DNA"/>
</dbReference>
<evidence type="ECO:0000313" key="3">
    <source>
        <dbReference type="Proteomes" id="UP001530400"/>
    </source>
</evidence>
<feature type="compositionally biased region" description="Polar residues" evidence="1">
    <location>
        <begin position="1"/>
        <end position="22"/>
    </location>
</feature>
<reference evidence="2 3" key="1">
    <citation type="submission" date="2024-10" db="EMBL/GenBank/DDBJ databases">
        <title>Updated reference genomes for cyclostephanoid diatoms.</title>
        <authorList>
            <person name="Roberts W.R."/>
            <person name="Alverson A.J."/>
        </authorList>
    </citation>
    <scope>NUCLEOTIDE SEQUENCE [LARGE SCALE GENOMIC DNA]</scope>
    <source>
        <strain evidence="2 3">AJA010-31</strain>
    </source>
</reference>
<gene>
    <name evidence="2" type="ORF">ACHAWO_005932</name>
</gene>
<dbReference type="AlphaFoldDB" id="A0ABD3N590"/>
<name>A0ABD3N590_9STRA</name>
<organism evidence="2 3">
    <name type="scientific">Cyclotella atomus</name>
    <dbReference type="NCBI Taxonomy" id="382360"/>
    <lineage>
        <taxon>Eukaryota</taxon>
        <taxon>Sar</taxon>
        <taxon>Stramenopiles</taxon>
        <taxon>Ochrophyta</taxon>
        <taxon>Bacillariophyta</taxon>
        <taxon>Coscinodiscophyceae</taxon>
        <taxon>Thalassiosirophycidae</taxon>
        <taxon>Stephanodiscales</taxon>
        <taxon>Stephanodiscaceae</taxon>
        <taxon>Cyclotella</taxon>
    </lineage>
</organism>
<accession>A0ABD3N590</accession>